<keyword evidence="2" id="KW-1185">Reference proteome</keyword>
<evidence type="ECO:0000313" key="2">
    <source>
        <dbReference type="Proteomes" id="UP000693981"/>
    </source>
</evidence>
<dbReference type="Proteomes" id="UP000693981">
    <property type="component" value="Unassembled WGS sequence"/>
</dbReference>
<dbReference type="AlphaFoldDB" id="A0A8T1X0K2"/>
<dbReference type="EMBL" id="JAGDFL010000093">
    <property type="protein sequence ID" value="KAG7398008.1"/>
    <property type="molecule type" value="Genomic_DNA"/>
</dbReference>
<evidence type="ECO:0000313" key="1">
    <source>
        <dbReference type="EMBL" id="KAG7398008.1"/>
    </source>
</evidence>
<name>A0A8T1X0K2_9STRA</name>
<gene>
    <name evidence="1" type="ORF">PHYBOEH_011840</name>
</gene>
<protein>
    <submittedName>
        <fullName evidence="1">Uncharacterized protein</fullName>
    </submittedName>
</protein>
<comment type="caution">
    <text evidence="1">The sequence shown here is derived from an EMBL/GenBank/DDBJ whole genome shotgun (WGS) entry which is preliminary data.</text>
</comment>
<dbReference type="OrthoDB" id="146189at2759"/>
<sequence length="132" mass="13850">MVELEDAELTETEPSELVEPAITSVGPLVLADAAVELAATLDAAEAAVGASVIATEAPDAVVYPAVEAPVNVVVVLALEEDSDAHFPEKPFTIAYTFNTKPLVVTVRSQSGGFNPMIDVTNDWQLSDAHMSL</sequence>
<reference evidence="1" key="1">
    <citation type="submission" date="2021-02" db="EMBL/GenBank/DDBJ databases">
        <authorList>
            <person name="Palmer J.M."/>
        </authorList>
    </citation>
    <scope>NUCLEOTIDE SEQUENCE</scope>
    <source>
        <strain evidence="1">SCRP23</strain>
    </source>
</reference>
<accession>A0A8T1X0K2</accession>
<organism evidence="1 2">
    <name type="scientific">Phytophthora boehmeriae</name>
    <dbReference type="NCBI Taxonomy" id="109152"/>
    <lineage>
        <taxon>Eukaryota</taxon>
        <taxon>Sar</taxon>
        <taxon>Stramenopiles</taxon>
        <taxon>Oomycota</taxon>
        <taxon>Peronosporomycetes</taxon>
        <taxon>Peronosporales</taxon>
        <taxon>Peronosporaceae</taxon>
        <taxon>Phytophthora</taxon>
    </lineage>
</organism>
<proteinExistence type="predicted"/>